<name>A0A9Q8VC18_9HYPO</name>
<protein>
    <recommendedName>
        <fullName evidence="1">NAD(P)-binding domain-containing protein</fullName>
    </recommendedName>
</protein>
<keyword evidence="3" id="KW-1185">Reference proteome</keyword>
<dbReference type="PANTHER" id="PTHR45458:SF1">
    <property type="entry name" value="SHORT CHAIN DEHYDROGENASE"/>
    <property type="match status" value="1"/>
</dbReference>
<dbReference type="InterPro" id="IPR016040">
    <property type="entry name" value="NAD(P)-bd_dom"/>
</dbReference>
<proteinExistence type="predicted"/>
<dbReference type="OrthoDB" id="7289984at2759"/>
<feature type="domain" description="NAD(P)-binding" evidence="1">
    <location>
        <begin position="13"/>
        <end position="67"/>
    </location>
</feature>
<dbReference type="PANTHER" id="PTHR45458">
    <property type="entry name" value="SHORT-CHAIN DEHYDROGENASE/REDUCTASE SDR"/>
    <property type="match status" value="1"/>
</dbReference>
<dbReference type="SUPFAM" id="SSF51735">
    <property type="entry name" value="NAD(P)-binding Rossmann-fold domains"/>
    <property type="match status" value="1"/>
</dbReference>
<dbReference type="InterPro" id="IPR036291">
    <property type="entry name" value="NAD(P)-bd_dom_sf"/>
</dbReference>
<dbReference type="GO" id="GO:0016616">
    <property type="term" value="F:oxidoreductase activity, acting on the CH-OH group of donors, NAD or NADP as acceptor"/>
    <property type="evidence" value="ECO:0007669"/>
    <property type="project" value="TreeGrafter"/>
</dbReference>
<organism evidence="2 3">
    <name type="scientific">Purpureocillium takamizusanense</name>
    <dbReference type="NCBI Taxonomy" id="2060973"/>
    <lineage>
        <taxon>Eukaryota</taxon>
        <taxon>Fungi</taxon>
        <taxon>Dikarya</taxon>
        <taxon>Ascomycota</taxon>
        <taxon>Pezizomycotina</taxon>
        <taxon>Sordariomycetes</taxon>
        <taxon>Hypocreomycetidae</taxon>
        <taxon>Hypocreales</taxon>
        <taxon>Ophiocordycipitaceae</taxon>
        <taxon>Purpureocillium</taxon>
    </lineage>
</organism>
<dbReference type="Proteomes" id="UP000829364">
    <property type="component" value="Chromosome 4"/>
</dbReference>
<dbReference type="InterPro" id="IPR052184">
    <property type="entry name" value="SDR_enzymes"/>
</dbReference>
<gene>
    <name evidence="2" type="ORF">JDV02_005567</name>
</gene>
<dbReference type="Gene3D" id="3.40.50.720">
    <property type="entry name" value="NAD(P)-binding Rossmann-like Domain"/>
    <property type="match status" value="1"/>
</dbReference>
<evidence type="ECO:0000313" key="2">
    <source>
        <dbReference type="EMBL" id="UNI19382.1"/>
    </source>
</evidence>
<evidence type="ECO:0000259" key="1">
    <source>
        <dbReference type="Pfam" id="PF13460"/>
    </source>
</evidence>
<evidence type="ECO:0000313" key="3">
    <source>
        <dbReference type="Proteomes" id="UP000829364"/>
    </source>
</evidence>
<dbReference type="EMBL" id="CP086357">
    <property type="protein sequence ID" value="UNI19382.1"/>
    <property type="molecule type" value="Genomic_DNA"/>
</dbReference>
<dbReference type="RefSeq" id="XP_047842863.1">
    <property type="nucleotide sequence ID" value="XM_047986879.1"/>
</dbReference>
<reference evidence="2" key="1">
    <citation type="submission" date="2021-11" db="EMBL/GenBank/DDBJ databases">
        <title>Purpureocillium_takamizusanense_genome.</title>
        <authorList>
            <person name="Nguyen N.-H."/>
        </authorList>
    </citation>
    <scope>NUCLEOTIDE SEQUENCE</scope>
    <source>
        <strain evidence="2">PT3</strain>
    </source>
</reference>
<dbReference type="PRINTS" id="PR00081">
    <property type="entry name" value="GDHRDH"/>
</dbReference>
<accession>A0A9Q8VC18</accession>
<sequence>MSNPITKTFVVTGASRGLGLEFVRQLSDVSHHHVIAVVRSPEIAEQLNTLGRGNVSIVKADLSDLKSFPVRECKWDACSEYNAYSIKDVATKISKVANGKIDVLIK</sequence>
<dbReference type="GeneID" id="72067516"/>
<dbReference type="InterPro" id="IPR002347">
    <property type="entry name" value="SDR_fam"/>
</dbReference>
<dbReference type="AlphaFoldDB" id="A0A9Q8VC18"/>
<dbReference type="Pfam" id="PF13460">
    <property type="entry name" value="NAD_binding_10"/>
    <property type="match status" value="1"/>
</dbReference>
<dbReference type="KEGG" id="ptkz:JDV02_005567"/>